<dbReference type="EMBL" id="BAAAHU010000047">
    <property type="protein sequence ID" value="GAA1013592.1"/>
    <property type="molecule type" value="Genomic_DNA"/>
</dbReference>
<organism evidence="2 3">
    <name type="scientific">Streptomyces thermogriseus</name>
    <dbReference type="NCBI Taxonomy" id="75292"/>
    <lineage>
        <taxon>Bacteria</taxon>
        <taxon>Bacillati</taxon>
        <taxon>Actinomycetota</taxon>
        <taxon>Actinomycetes</taxon>
        <taxon>Kitasatosporales</taxon>
        <taxon>Streptomycetaceae</taxon>
        <taxon>Streptomyces</taxon>
    </lineage>
</organism>
<evidence type="ECO:0000256" key="1">
    <source>
        <dbReference type="SAM" id="MobiDB-lite"/>
    </source>
</evidence>
<keyword evidence="3" id="KW-1185">Reference proteome</keyword>
<feature type="compositionally biased region" description="Basic and acidic residues" evidence="1">
    <location>
        <begin position="1"/>
        <end position="20"/>
    </location>
</feature>
<evidence type="ECO:0000313" key="3">
    <source>
        <dbReference type="Proteomes" id="UP001501072"/>
    </source>
</evidence>
<sequence length="99" mass="10077">MPLDQHVRNAEAAEEERGGQAHEGTADDEDGYLVVGSVVHRCLQERGAGGGAACGAHRSFHARSGAGSRASAGSITPVITRVVHTSRGPSRTGSGSGSR</sequence>
<reference evidence="3" key="1">
    <citation type="journal article" date="2019" name="Int. J. Syst. Evol. Microbiol.">
        <title>The Global Catalogue of Microorganisms (GCM) 10K type strain sequencing project: providing services to taxonomists for standard genome sequencing and annotation.</title>
        <authorList>
            <consortium name="The Broad Institute Genomics Platform"/>
            <consortium name="The Broad Institute Genome Sequencing Center for Infectious Disease"/>
            <person name="Wu L."/>
            <person name="Ma J."/>
        </authorList>
    </citation>
    <scope>NUCLEOTIDE SEQUENCE [LARGE SCALE GENOMIC DNA]</scope>
    <source>
        <strain evidence="3">JCM 11269</strain>
    </source>
</reference>
<evidence type="ECO:0000313" key="2">
    <source>
        <dbReference type="EMBL" id="GAA1013592.1"/>
    </source>
</evidence>
<feature type="region of interest" description="Disordered" evidence="1">
    <location>
        <begin position="1"/>
        <end position="30"/>
    </location>
</feature>
<protein>
    <submittedName>
        <fullName evidence="2">Uncharacterized protein</fullName>
    </submittedName>
</protein>
<dbReference type="Proteomes" id="UP001501072">
    <property type="component" value="Unassembled WGS sequence"/>
</dbReference>
<proteinExistence type="predicted"/>
<accession>A0ABP4DKS6</accession>
<comment type="caution">
    <text evidence="2">The sequence shown here is derived from an EMBL/GenBank/DDBJ whole genome shotgun (WGS) entry which is preliminary data.</text>
</comment>
<name>A0ABP4DKS6_9ACTN</name>
<gene>
    <name evidence="2" type="ORF">GCM10009564_40740</name>
</gene>